<dbReference type="PANTHER" id="PTHR30446">
    <property type="entry name" value="RECOMBINATION PROTEIN RECR"/>
    <property type="match status" value="1"/>
</dbReference>
<evidence type="ECO:0000256" key="1">
    <source>
        <dbReference type="ARBA" id="ARBA00022723"/>
    </source>
</evidence>
<dbReference type="Gene3D" id="1.10.8.420">
    <property type="entry name" value="RecR Domain 1"/>
    <property type="match status" value="1"/>
</dbReference>
<feature type="domain" description="Toprim" evidence="8">
    <location>
        <begin position="83"/>
        <end position="181"/>
    </location>
</feature>
<dbReference type="InterPro" id="IPR006171">
    <property type="entry name" value="TOPRIM_dom"/>
</dbReference>
<keyword evidence="4 7" id="KW-0862">Zinc</keyword>
<dbReference type="Pfam" id="PF21175">
    <property type="entry name" value="RecR_C"/>
    <property type="match status" value="1"/>
</dbReference>
<evidence type="ECO:0000313" key="9">
    <source>
        <dbReference type="EMBL" id="OGY97328.1"/>
    </source>
</evidence>
<dbReference type="GO" id="GO:0003677">
    <property type="term" value="F:DNA binding"/>
    <property type="evidence" value="ECO:0007669"/>
    <property type="project" value="UniProtKB-UniRule"/>
</dbReference>
<keyword evidence="1 7" id="KW-0479">Metal-binding</keyword>
<evidence type="ECO:0000313" key="10">
    <source>
        <dbReference type="Proteomes" id="UP000176349"/>
    </source>
</evidence>
<protein>
    <recommendedName>
        <fullName evidence="7">Recombination protein RecR</fullName>
    </recommendedName>
</protein>
<dbReference type="SMART" id="SM00493">
    <property type="entry name" value="TOPRIM"/>
    <property type="match status" value="1"/>
</dbReference>
<dbReference type="Pfam" id="PF21176">
    <property type="entry name" value="RecR_HhH"/>
    <property type="match status" value="1"/>
</dbReference>
<dbReference type="GO" id="GO:0008270">
    <property type="term" value="F:zinc ion binding"/>
    <property type="evidence" value="ECO:0007669"/>
    <property type="project" value="UniProtKB-KW"/>
</dbReference>
<dbReference type="InterPro" id="IPR000093">
    <property type="entry name" value="DNA_Rcmb_RecR"/>
</dbReference>
<comment type="caution">
    <text evidence="7">Lacks conserved residue(s) required for the propagation of feature annotation.</text>
</comment>
<evidence type="ECO:0000256" key="5">
    <source>
        <dbReference type="ARBA" id="ARBA00023172"/>
    </source>
</evidence>
<dbReference type="PANTHER" id="PTHR30446:SF0">
    <property type="entry name" value="RECOMBINATION PROTEIN RECR"/>
    <property type="match status" value="1"/>
</dbReference>
<proteinExistence type="inferred from homology"/>
<dbReference type="GO" id="GO:0006310">
    <property type="term" value="P:DNA recombination"/>
    <property type="evidence" value="ECO:0007669"/>
    <property type="project" value="UniProtKB-UniRule"/>
</dbReference>
<name>A0A1G2C7J0_9BACT</name>
<keyword evidence="3 7" id="KW-0863">Zinc-finger</keyword>
<organism evidence="9 10">
    <name type="scientific">Candidatus Liptonbacteria bacterium GWC1_60_9</name>
    <dbReference type="NCBI Taxonomy" id="1798645"/>
    <lineage>
        <taxon>Bacteria</taxon>
        <taxon>Candidatus Liptoniibacteriota</taxon>
    </lineage>
</organism>
<dbReference type="PROSITE" id="PS50880">
    <property type="entry name" value="TOPRIM"/>
    <property type="match status" value="1"/>
</dbReference>
<dbReference type="GO" id="GO:0006281">
    <property type="term" value="P:DNA repair"/>
    <property type="evidence" value="ECO:0007669"/>
    <property type="project" value="UniProtKB-UniRule"/>
</dbReference>
<evidence type="ECO:0000256" key="2">
    <source>
        <dbReference type="ARBA" id="ARBA00022763"/>
    </source>
</evidence>
<evidence type="ECO:0000256" key="3">
    <source>
        <dbReference type="ARBA" id="ARBA00022771"/>
    </source>
</evidence>
<keyword evidence="6 7" id="KW-0234">DNA repair</keyword>
<dbReference type="AlphaFoldDB" id="A0A1G2C7J0"/>
<dbReference type="SUPFAM" id="SSF111304">
    <property type="entry name" value="Recombination protein RecR"/>
    <property type="match status" value="1"/>
</dbReference>
<dbReference type="Pfam" id="PF13662">
    <property type="entry name" value="Toprim_4"/>
    <property type="match status" value="1"/>
</dbReference>
<evidence type="ECO:0000256" key="7">
    <source>
        <dbReference type="HAMAP-Rule" id="MF_00017"/>
    </source>
</evidence>
<dbReference type="EMBL" id="MHKV01000015">
    <property type="protein sequence ID" value="OGY97328.1"/>
    <property type="molecule type" value="Genomic_DNA"/>
</dbReference>
<comment type="caution">
    <text evidence="9">The sequence shown here is derived from an EMBL/GenBank/DDBJ whole genome shotgun (WGS) entry which is preliminary data.</text>
</comment>
<sequence>MAPLTPNAIKAFVDRVAKLPGIGPRQATRLAFYLVGQGKDAIHALAKAVADVEKLKVCARCYSIHDALGSLCGICADPKREASIIAVVEKETDLISIERTRRFHGRYLVLGELQKIGALDTEKKLRVKSLIHWIEKELSGKAKEIILALSPTAAGDLNASLLAKEFRPYAERLTRLGRGIPTGGEIEFADEETLTSALERRG</sequence>
<keyword evidence="5 7" id="KW-0233">DNA recombination</keyword>
<gene>
    <name evidence="7" type="primary">recR</name>
    <name evidence="9" type="ORF">A2128_00510</name>
</gene>
<dbReference type="InterPro" id="IPR023627">
    <property type="entry name" value="Rcmb_RecR"/>
</dbReference>
<evidence type="ECO:0000256" key="4">
    <source>
        <dbReference type="ARBA" id="ARBA00022833"/>
    </source>
</evidence>
<dbReference type="HAMAP" id="MF_00017">
    <property type="entry name" value="RecR"/>
    <property type="match status" value="1"/>
</dbReference>
<reference evidence="9 10" key="1">
    <citation type="journal article" date="2016" name="Nat. Commun.">
        <title>Thousands of microbial genomes shed light on interconnected biogeochemical processes in an aquifer system.</title>
        <authorList>
            <person name="Anantharaman K."/>
            <person name="Brown C.T."/>
            <person name="Hug L.A."/>
            <person name="Sharon I."/>
            <person name="Castelle C.J."/>
            <person name="Probst A.J."/>
            <person name="Thomas B.C."/>
            <person name="Singh A."/>
            <person name="Wilkins M.J."/>
            <person name="Karaoz U."/>
            <person name="Brodie E.L."/>
            <person name="Williams K.H."/>
            <person name="Hubbard S.S."/>
            <person name="Banfield J.F."/>
        </authorList>
    </citation>
    <scope>NUCLEOTIDE SEQUENCE [LARGE SCALE GENOMIC DNA]</scope>
</reference>
<accession>A0A1G2C7J0</accession>
<evidence type="ECO:0000256" key="6">
    <source>
        <dbReference type="ARBA" id="ARBA00023204"/>
    </source>
</evidence>
<keyword evidence="2 7" id="KW-0227">DNA damage</keyword>
<evidence type="ECO:0000259" key="8">
    <source>
        <dbReference type="PROSITE" id="PS50880"/>
    </source>
</evidence>
<dbReference type="Gene3D" id="3.40.1360.10">
    <property type="match status" value="1"/>
</dbReference>
<comment type="similarity">
    <text evidence="7">Belongs to the RecR family.</text>
</comment>
<comment type="function">
    <text evidence="7">May play a role in DNA repair. It seems to be involved in an RecBC-independent recombinational process of DNA repair. It may act with RecF and RecO.</text>
</comment>
<dbReference type="Proteomes" id="UP000176349">
    <property type="component" value="Unassembled WGS sequence"/>
</dbReference>